<dbReference type="Gene3D" id="3.30.70.20">
    <property type="match status" value="1"/>
</dbReference>
<dbReference type="InterPro" id="IPR029039">
    <property type="entry name" value="Flavoprotein-like_sf"/>
</dbReference>
<evidence type="ECO:0000256" key="5">
    <source>
        <dbReference type="ARBA" id="ARBA00023004"/>
    </source>
</evidence>
<dbReference type="Gene3D" id="3.40.50.360">
    <property type="match status" value="1"/>
</dbReference>
<dbReference type="EMBL" id="JAUDCL010000045">
    <property type="protein sequence ID" value="MDM8202539.1"/>
    <property type="molecule type" value="Genomic_DNA"/>
</dbReference>
<reference evidence="8 9" key="2">
    <citation type="submission" date="2023-06" db="EMBL/GenBank/DDBJ databases">
        <title>Identification and characterization of horizontal gene transfer across gut microbiota members of farm animals based on homology search.</title>
        <authorList>
            <person name="Schwarzerova J."/>
            <person name="Nykrynova M."/>
            <person name="Jureckova K."/>
            <person name="Cejkova D."/>
            <person name="Rychlik I."/>
        </authorList>
    </citation>
    <scope>NUCLEOTIDE SEQUENCE [LARGE SCALE GENOMIC DNA]</scope>
    <source>
        <strain evidence="8 9">ET340</strain>
    </source>
</reference>
<evidence type="ECO:0000256" key="3">
    <source>
        <dbReference type="ARBA" id="ARBA00022485"/>
    </source>
</evidence>
<comment type="caution">
    <text evidence="8">The sequence shown here is derived from an EMBL/GenBank/DDBJ whole genome shotgun (WGS) entry which is preliminary data.</text>
</comment>
<dbReference type="PANTHER" id="PTHR24960:SF85">
    <property type="entry name" value="POLYFERREDOXIN PROTEIN VHUB"/>
    <property type="match status" value="1"/>
</dbReference>
<organism evidence="8 9">
    <name type="scientific">Allofournierella massiliensis</name>
    <dbReference type="NCBI Taxonomy" id="1650663"/>
    <lineage>
        <taxon>Bacteria</taxon>
        <taxon>Bacillati</taxon>
        <taxon>Bacillota</taxon>
        <taxon>Clostridia</taxon>
        <taxon>Eubacteriales</taxon>
        <taxon>Oscillospiraceae</taxon>
        <taxon>Allofournierella</taxon>
    </lineage>
</organism>
<dbReference type="PROSITE" id="PS51379">
    <property type="entry name" value="4FE4S_FER_2"/>
    <property type="match status" value="2"/>
</dbReference>
<reference evidence="8 9" key="3">
    <citation type="submission" date="2023-06" db="EMBL/GenBank/DDBJ databases">
        <authorList>
            <person name="Zeman M."/>
            <person name="Kubasova T."/>
            <person name="Jahodarova E."/>
            <person name="Nykrynova M."/>
            <person name="Rychlik I."/>
        </authorList>
    </citation>
    <scope>NUCLEOTIDE SEQUENCE [LARGE SCALE GENOMIC DNA]</scope>
    <source>
        <strain evidence="8 9">ET340</strain>
    </source>
</reference>
<keyword evidence="5" id="KW-0408">Iron</keyword>
<feature type="domain" description="4Fe-4S ferredoxin-type" evidence="7">
    <location>
        <begin position="210"/>
        <end position="234"/>
    </location>
</feature>
<evidence type="ECO:0000256" key="1">
    <source>
        <dbReference type="ARBA" id="ARBA00003532"/>
    </source>
</evidence>
<evidence type="ECO:0000259" key="7">
    <source>
        <dbReference type="PROSITE" id="PS51379"/>
    </source>
</evidence>
<evidence type="ECO:0000256" key="4">
    <source>
        <dbReference type="ARBA" id="ARBA00022723"/>
    </source>
</evidence>
<keyword evidence="6" id="KW-0411">Iron-sulfur</keyword>
<dbReference type="PANTHER" id="PTHR24960">
    <property type="entry name" value="PHOTOSYSTEM I IRON-SULFUR CENTER-RELATED"/>
    <property type="match status" value="1"/>
</dbReference>
<evidence type="ECO:0000313" key="8">
    <source>
        <dbReference type="EMBL" id="MDM8202539.1"/>
    </source>
</evidence>
<dbReference type="Pfam" id="PF13237">
    <property type="entry name" value="Fer4_10"/>
    <property type="match status" value="1"/>
</dbReference>
<dbReference type="SUPFAM" id="SSF52218">
    <property type="entry name" value="Flavoproteins"/>
    <property type="match status" value="1"/>
</dbReference>
<dbReference type="InterPro" id="IPR017900">
    <property type="entry name" value="4Fe4S_Fe_S_CS"/>
</dbReference>
<comment type="function">
    <text evidence="1">Ferredoxins are iron-sulfur proteins that transfer electrons in a wide variety of metabolic reactions.</text>
</comment>
<evidence type="ECO:0000256" key="2">
    <source>
        <dbReference type="ARBA" id="ARBA00013529"/>
    </source>
</evidence>
<evidence type="ECO:0000313" key="9">
    <source>
        <dbReference type="Proteomes" id="UP001529380"/>
    </source>
</evidence>
<reference evidence="9" key="1">
    <citation type="submission" date="2023-06" db="EMBL/GenBank/DDBJ databases">
        <title>Identification and characterization of horizontal gene transfer across gut microbiota members of farm animals based on homology search.</title>
        <authorList>
            <person name="Zeman M."/>
            <person name="Kubasova T."/>
            <person name="Jahodarova E."/>
            <person name="Nykrynova M."/>
            <person name="Rychlik I."/>
        </authorList>
    </citation>
    <scope>NUCLEOTIDE SEQUENCE [LARGE SCALE GENOMIC DNA]</scope>
    <source>
        <strain evidence="9">ET340</strain>
    </source>
</reference>
<dbReference type="Proteomes" id="UP001529380">
    <property type="component" value="Unassembled WGS sequence"/>
</dbReference>
<dbReference type="InterPro" id="IPR050157">
    <property type="entry name" value="PSI_iron-sulfur_center"/>
</dbReference>
<accession>A0ABT7UUG2</accession>
<protein>
    <recommendedName>
        <fullName evidence="2">Ferredoxin</fullName>
    </recommendedName>
</protein>
<keyword evidence="3" id="KW-0004">4Fe-4S</keyword>
<dbReference type="SUPFAM" id="SSF54862">
    <property type="entry name" value="4Fe-4S ferredoxins"/>
    <property type="match status" value="1"/>
</dbReference>
<sequence length="261" mass="28106">MKIERIQLIYFSATGTTRAVGQVVAKGTGLPVEEWDCTPQRAKAPFQSDGQTLTILAVPSFGGRAPAPVAERLEQLKGCGPAVLLSVYGARASEDTLAELYDLAERAGYRPIAAGEFVARHSMATRIAAERPNGADLSQAAALGKQALELAENHLPEQELRLELPGNRPYREFSGVPFHPKASKKCVECGRCADQCPVGAIPAGTPNRTDSKMCITCMRCVAVCPVKARSLGKLPELAVTAKLRKVCDDHRENRVWLAGLE</sequence>
<proteinExistence type="predicted"/>
<dbReference type="InterPro" id="IPR017896">
    <property type="entry name" value="4Fe4S_Fe-S-bd"/>
</dbReference>
<feature type="domain" description="4Fe-4S ferredoxin-type" evidence="7">
    <location>
        <begin position="175"/>
        <end position="206"/>
    </location>
</feature>
<keyword evidence="9" id="KW-1185">Reference proteome</keyword>
<gene>
    <name evidence="8" type="ORF">QUW08_14735</name>
</gene>
<keyword evidence="4" id="KW-0479">Metal-binding</keyword>
<dbReference type="PROSITE" id="PS00198">
    <property type="entry name" value="4FE4S_FER_1"/>
    <property type="match status" value="1"/>
</dbReference>
<name>A0ABT7UUG2_9FIRM</name>
<dbReference type="RefSeq" id="WP_289600789.1">
    <property type="nucleotide sequence ID" value="NZ_JAUDCL010000045.1"/>
</dbReference>
<evidence type="ECO:0000256" key="6">
    <source>
        <dbReference type="ARBA" id="ARBA00023014"/>
    </source>
</evidence>